<reference evidence="1 2" key="1">
    <citation type="submission" date="2023-07" db="EMBL/GenBank/DDBJ databases">
        <title>Sequencing the genomes of 1000 actinobacteria strains.</title>
        <authorList>
            <person name="Klenk H.-P."/>
        </authorList>
    </citation>
    <scope>NUCLEOTIDE SEQUENCE [LARGE SCALE GENOMIC DNA]</scope>
    <source>
        <strain evidence="1 2">DSM 44388</strain>
    </source>
</reference>
<protein>
    <submittedName>
        <fullName evidence="1">Uncharacterized protein</fullName>
    </submittedName>
</protein>
<sequence length="86" mass="9507">MAHHDETSSTRNEYRRTARHQMDARTLLLRGGVYDGRYWTGVIATGKRVFCGGDDAWSTEGIYLVTDQVETTGDGQEVAIAVPAFA</sequence>
<gene>
    <name evidence="1" type="ORF">J2S57_006019</name>
</gene>
<evidence type="ECO:0000313" key="2">
    <source>
        <dbReference type="Proteomes" id="UP001235712"/>
    </source>
</evidence>
<evidence type="ECO:0000313" key="1">
    <source>
        <dbReference type="EMBL" id="MDP9830270.1"/>
    </source>
</evidence>
<comment type="caution">
    <text evidence="1">The sequence shown here is derived from an EMBL/GenBank/DDBJ whole genome shotgun (WGS) entry which is preliminary data.</text>
</comment>
<dbReference type="Proteomes" id="UP001235712">
    <property type="component" value="Unassembled WGS sequence"/>
</dbReference>
<name>A0ABT9PE66_9ACTN</name>
<proteinExistence type="predicted"/>
<accession>A0ABT9PE66</accession>
<organism evidence="1 2">
    <name type="scientific">Kineosporia succinea</name>
    <dbReference type="NCBI Taxonomy" id="84632"/>
    <lineage>
        <taxon>Bacteria</taxon>
        <taxon>Bacillati</taxon>
        <taxon>Actinomycetota</taxon>
        <taxon>Actinomycetes</taxon>
        <taxon>Kineosporiales</taxon>
        <taxon>Kineosporiaceae</taxon>
        <taxon>Kineosporia</taxon>
    </lineage>
</organism>
<keyword evidence="2" id="KW-1185">Reference proteome</keyword>
<dbReference type="RefSeq" id="WP_307249289.1">
    <property type="nucleotide sequence ID" value="NZ_JAUSQZ010000001.1"/>
</dbReference>
<dbReference type="EMBL" id="JAUSQZ010000001">
    <property type="protein sequence ID" value="MDP9830270.1"/>
    <property type="molecule type" value="Genomic_DNA"/>
</dbReference>